<sequence>MCSKAFYVHNCGHRSWGPLQRCGNRYVCPPENTLYYPIRVNNPCRFCRPRRCNSATSAASTSASTSASAAAAAPPTGFPGRVDMGGVDAGDGGLRPRGSLWDCMGDSSGRLYSSDYA</sequence>
<reference evidence="3" key="1">
    <citation type="journal article" date="2015" name="PLoS Genet.">
        <title>The dynamic genome and transcriptome of the human fungal pathogen Blastomyces and close relative Emmonsia.</title>
        <authorList>
            <person name="Munoz J.F."/>
            <person name="Gauthier G.M."/>
            <person name="Desjardins C.A."/>
            <person name="Gallo J.E."/>
            <person name="Holder J."/>
            <person name="Sullivan T.D."/>
            <person name="Marty A.J."/>
            <person name="Carmen J.C."/>
            <person name="Chen Z."/>
            <person name="Ding L."/>
            <person name="Gujja S."/>
            <person name="Magrini V."/>
            <person name="Misas E."/>
            <person name="Mitreva M."/>
            <person name="Priest M."/>
            <person name="Saif S."/>
            <person name="Whiston E.A."/>
            <person name="Young S."/>
            <person name="Zeng Q."/>
            <person name="Goldman W.E."/>
            <person name="Mardis E.R."/>
            <person name="Taylor J.W."/>
            <person name="McEwen J.G."/>
            <person name="Clay O.K."/>
            <person name="Klein B.S."/>
            <person name="Cuomo C.A."/>
        </authorList>
    </citation>
    <scope>NUCLEOTIDE SEQUENCE [LARGE SCALE GENOMIC DNA]</scope>
    <source>
        <strain evidence="3">SLH14081</strain>
    </source>
</reference>
<dbReference type="EMBL" id="GG657458">
    <property type="protein sequence ID" value="OAT09824.1"/>
    <property type="molecule type" value="Genomic_DNA"/>
</dbReference>
<gene>
    <name evidence="2" type="ORF">BDBG_05530</name>
</gene>
<protein>
    <submittedName>
        <fullName evidence="2">Uncharacterized protein</fullName>
    </submittedName>
</protein>
<feature type="compositionally biased region" description="Low complexity" evidence="1">
    <location>
        <begin position="61"/>
        <end position="73"/>
    </location>
</feature>
<feature type="region of interest" description="Disordered" evidence="1">
    <location>
        <begin position="61"/>
        <end position="117"/>
    </location>
</feature>
<dbReference type="Proteomes" id="UP000002038">
    <property type="component" value="Unassembled WGS sequence"/>
</dbReference>
<keyword evidence="3" id="KW-1185">Reference proteome</keyword>
<accession>A0A179UP88</accession>
<dbReference type="GeneID" id="8503981"/>
<dbReference type="KEGG" id="bgh:BDBG_05530"/>
<dbReference type="OrthoDB" id="4188704at2759"/>
<evidence type="ECO:0000313" key="2">
    <source>
        <dbReference type="EMBL" id="OAT09824.1"/>
    </source>
</evidence>
<evidence type="ECO:0000256" key="1">
    <source>
        <dbReference type="SAM" id="MobiDB-lite"/>
    </source>
</evidence>
<dbReference type="AlphaFoldDB" id="A0A179UP88"/>
<proteinExistence type="predicted"/>
<dbReference type="RefSeq" id="XP_002624022.1">
    <property type="nucleotide sequence ID" value="XM_002623976.1"/>
</dbReference>
<evidence type="ECO:0000313" key="3">
    <source>
        <dbReference type="Proteomes" id="UP000002038"/>
    </source>
</evidence>
<name>A0A179UP88_BLAGS</name>
<organism evidence="2 3">
    <name type="scientific">Blastomyces gilchristii (strain SLH14081)</name>
    <name type="common">Blastomyces dermatitidis</name>
    <dbReference type="NCBI Taxonomy" id="559298"/>
    <lineage>
        <taxon>Eukaryota</taxon>
        <taxon>Fungi</taxon>
        <taxon>Dikarya</taxon>
        <taxon>Ascomycota</taxon>
        <taxon>Pezizomycotina</taxon>
        <taxon>Eurotiomycetes</taxon>
        <taxon>Eurotiomycetidae</taxon>
        <taxon>Onygenales</taxon>
        <taxon>Ajellomycetaceae</taxon>
        <taxon>Blastomyces</taxon>
    </lineage>
</organism>
<dbReference type="VEuPathDB" id="FungiDB:BDBG_05530"/>